<protein>
    <recommendedName>
        <fullName evidence="3">AhpD family alkylhydroperoxidase</fullName>
    </recommendedName>
</protein>
<evidence type="ECO:0008006" key="3">
    <source>
        <dbReference type="Google" id="ProtNLM"/>
    </source>
</evidence>
<keyword evidence="2" id="KW-1185">Reference proteome</keyword>
<dbReference type="SUPFAM" id="SSF69118">
    <property type="entry name" value="AhpD-like"/>
    <property type="match status" value="1"/>
</dbReference>
<reference evidence="2" key="1">
    <citation type="journal article" date="2019" name="Int. J. Syst. Evol. Microbiol.">
        <title>The Global Catalogue of Microorganisms (GCM) 10K type strain sequencing project: providing services to taxonomists for standard genome sequencing and annotation.</title>
        <authorList>
            <consortium name="The Broad Institute Genomics Platform"/>
            <consortium name="The Broad Institute Genome Sequencing Center for Infectious Disease"/>
            <person name="Wu L."/>
            <person name="Ma J."/>
        </authorList>
    </citation>
    <scope>NUCLEOTIDE SEQUENCE [LARGE SCALE GENOMIC DNA]</scope>
    <source>
        <strain evidence="2">JCM 11117</strain>
    </source>
</reference>
<sequence>MHVTVGEERAMAERAFDRFAVRALEALGTRLWGFPPRLMRPIVSQLGALRALGWFVQNMPRYERTRTTLGPLRTHLACALISLHNGCQYCAFGHLHAVELVYLQQRGKLFPLDAAHDVPRWAGLPAAELRRRMVELLQQADLHGEVLWVDRTLALVGGTQRAVDAPESRIAHLVSMFRVLNDVGIAGAVEPDEAHDPLNKDTGLKARLRALRGSPA</sequence>
<organism evidence="1 2">
    <name type="scientific">Pseudonocardia zijingensis</name>
    <dbReference type="NCBI Taxonomy" id="153376"/>
    <lineage>
        <taxon>Bacteria</taxon>
        <taxon>Bacillati</taxon>
        <taxon>Actinomycetota</taxon>
        <taxon>Actinomycetes</taxon>
        <taxon>Pseudonocardiales</taxon>
        <taxon>Pseudonocardiaceae</taxon>
        <taxon>Pseudonocardia</taxon>
    </lineage>
</organism>
<evidence type="ECO:0000313" key="2">
    <source>
        <dbReference type="Proteomes" id="UP001499967"/>
    </source>
</evidence>
<accession>A0ABP4A2M6</accession>
<dbReference type="InterPro" id="IPR029032">
    <property type="entry name" value="AhpD-like"/>
</dbReference>
<proteinExistence type="predicted"/>
<dbReference type="EMBL" id="BAAAHP010000050">
    <property type="protein sequence ID" value="GAA0930624.1"/>
    <property type="molecule type" value="Genomic_DNA"/>
</dbReference>
<dbReference type="Proteomes" id="UP001499967">
    <property type="component" value="Unassembled WGS sequence"/>
</dbReference>
<evidence type="ECO:0000313" key="1">
    <source>
        <dbReference type="EMBL" id="GAA0930624.1"/>
    </source>
</evidence>
<gene>
    <name evidence="1" type="ORF">GCM10009559_18070</name>
</gene>
<name>A0ABP4A2M6_9PSEU</name>
<comment type="caution">
    <text evidence="1">The sequence shown here is derived from an EMBL/GenBank/DDBJ whole genome shotgun (WGS) entry which is preliminary data.</text>
</comment>